<evidence type="ECO:0000256" key="7">
    <source>
        <dbReference type="ARBA" id="ARBA00022490"/>
    </source>
</evidence>
<reference evidence="17 18" key="1">
    <citation type="submission" date="2016-10" db="EMBL/GenBank/DDBJ databases">
        <title>Draft Genome sequence of Alkanindiges sp. strain H1.</title>
        <authorList>
            <person name="Subhash Y."/>
            <person name="Lee S."/>
        </authorList>
    </citation>
    <scope>NUCLEOTIDE SEQUENCE [LARGE SCALE GENOMIC DNA]</scope>
    <source>
        <strain evidence="17 18">H1</strain>
    </source>
</reference>
<keyword evidence="18" id="KW-1185">Reference proteome</keyword>
<evidence type="ECO:0000256" key="6">
    <source>
        <dbReference type="ARBA" id="ARBA00012102"/>
    </source>
</evidence>
<dbReference type="STRING" id="1907941.BKE30_00785"/>
<sequence length="253" mass="27922">MRQLWLDIGNTRLKYWLTSQGEMQANGAELHLQSPADLLLGLVDRFAQFSPHEIGISSVLDDSSNQRVQQILSRLNIPVRFASVQAQHQGLITGYDNPKQLGIDRWLQVLALAGQPQSGQQPSKQNQYCIVGCGTALTIDLLDDNQHLGGYILPSLYLQRDSLTQGTKGIKIPEQAFSDLYPGRNTSDAVHHGILLGLLGAIEKIMAHNPTRKIVLTGGDASVFASFLQQKTELILEPDLLLKGLMRFFATPE</sequence>
<evidence type="ECO:0000256" key="2">
    <source>
        <dbReference type="ARBA" id="ARBA00001958"/>
    </source>
</evidence>
<evidence type="ECO:0000313" key="18">
    <source>
        <dbReference type="Proteomes" id="UP000192132"/>
    </source>
</evidence>
<evidence type="ECO:0000256" key="4">
    <source>
        <dbReference type="ARBA" id="ARBA00005225"/>
    </source>
</evidence>
<evidence type="ECO:0000256" key="16">
    <source>
        <dbReference type="HAMAP-Rule" id="MF_01274"/>
    </source>
</evidence>
<protein>
    <recommendedName>
        <fullName evidence="15 16">Type III pantothenate kinase</fullName>
        <ecNumber evidence="6 16">2.7.1.33</ecNumber>
    </recommendedName>
    <alternativeName>
        <fullName evidence="16">PanK-III</fullName>
    </alternativeName>
    <alternativeName>
        <fullName evidence="16">Pantothenic acid kinase</fullName>
    </alternativeName>
</protein>
<comment type="catalytic activity">
    <reaction evidence="1 16">
        <text>(R)-pantothenate + ATP = (R)-4'-phosphopantothenate + ADP + H(+)</text>
        <dbReference type="Rhea" id="RHEA:16373"/>
        <dbReference type="ChEBI" id="CHEBI:10986"/>
        <dbReference type="ChEBI" id="CHEBI:15378"/>
        <dbReference type="ChEBI" id="CHEBI:29032"/>
        <dbReference type="ChEBI" id="CHEBI:30616"/>
        <dbReference type="ChEBI" id="CHEBI:456216"/>
        <dbReference type="EC" id="2.7.1.33"/>
    </reaction>
</comment>
<proteinExistence type="inferred from homology"/>
<comment type="subunit">
    <text evidence="5 16">Homodimer.</text>
</comment>
<dbReference type="InterPro" id="IPR043129">
    <property type="entry name" value="ATPase_NBD"/>
</dbReference>
<accession>A0A1S8CZX2</accession>
<comment type="caution">
    <text evidence="17">The sequence shown here is derived from an EMBL/GenBank/DDBJ whole genome shotgun (WGS) entry which is preliminary data.</text>
</comment>
<dbReference type="PANTHER" id="PTHR34265:SF1">
    <property type="entry name" value="TYPE III PANTOTHENATE KINASE"/>
    <property type="match status" value="1"/>
</dbReference>
<evidence type="ECO:0000256" key="11">
    <source>
        <dbReference type="ARBA" id="ARBA00022840"/>
    </source>
</evidence>
<comment type="cofactor">
    <cofactor evidence="2">
        <name>K(+)</name>
        <dbReference type="ChEBI" id="CHEBI:29103"/>
    </cofactor>
</comment>
<dbReference type="CDD" id="cd24015">
    <property type="entry name" value="ASKHA_NBD_PanK-III"/>
    <property type="match status" value="1"/>
</dbReference>
<evidence type="ECO:0000256" key="14">
    <source>
        <dbReference type="ARBA" id="ARBA00038036"/>
    </source>
</evidence>
<name>A0A1S8CZX2_9GAMM</name>
<dbReference type="RefSeq" id="WP_076876896.1">
    <property type="nucleotide sequence ID" value="NZ_MLCN01000003.1"/>
</dbReference>
<dbReference type="GO" id="GO:0005737">
    <property type="term" value="C:cytoplasm"/>
    <property type="evidence" value="ECO:0007669"/>
    <property type="project" value="UniProtKB-SubCell"/>
</dbReference>
<comment type="subcellular location">
    <subcellularLocation>
        <location evidence="3 16">Cytoplasm</location>
    </subcellularLocation>
</comment>
<feature type="binding site" evidence="16">
    <location>
        <position position="135"/>
    </location>
    <ligand>
        <name>ATP</name>
        <dbReference type="ChEBI" id="CHEBI:30616"/>
    </ligand>
</feature>
<dbReference type="Gene3D" id="3.30.420.40">
    <property type="match status" value="2"/>
</dbReference>
<evidence type="ECO:0000256" key="10">
    <source>
        <dbReference type="ARBA" id="ARBA00022777"/>
    </source>
</evidence>
<dbReference type="EC" id="2.7.1.33" evidence="6 16"/>
<dbReference type="AlphaFoldDB" id="A0A1S8CZX2"/>
<evidence type="ECO:0000256" key="1">
    <source>
        <dbReference type="ARBA" id="ARBA00001206"/>
    </source>
</evidence>
<feature type="active site" description="Proton acceptor" evidence="16">
    <location>
        <position position="104"/>
    </location>
</feature>
<evidence type="ECO:0000256" key="3">
    <source>
        <dbReference type="ARBA" id="ARBA00004496"/>
    </source>
</evidence>
<comment type="similarity">
    <text evidence="14 16">Belongs to the type III pantothenate kinase family.</text>
</comment>
<comment type="caution">
    <text evidence="16">Lacks conserved residue(s) required for the propagation of feature annotation.</text>
</comment>
<feature type="binding site" evidence="16">
    <location>
        <begin position="102"/>
        <end position="105"/>
    </location>
    <ligand>
        <name>substrate</name>
    </ligand>
</feature>
<dbReference type="UniPathway" id="UPA00241">
    <property type="reaction ID" value="UER00352"/>
</dbReference>
<comment type="pathway">
    <text evidence="4 16">Cofactor biosynthesis; coenzyme A biosynthesis; CoA from (R)-pantothenate: step 1/5.</text>
</comment>
<dbReference type="Pfam" id="PF03309">
    <property type="entry name" value="Pan_kinase"/>
    <property type="match status" value="1"/>
</dbReference>
<dbReference type="PANTHER" id="PTHR34265">
    <property type="entry name" value="TYPE III PANTOTHENATE KINASE"/>
    <property type="match status" value="1"/>
</dbReference>
<keyword evidence="8 16" id="KW-0808">Transferase</keyword>
<dbReference type="GO" id="GO:0004594">
    <property type="term" value="F:pantothenate kinase activity"/>
    <property type="evidence" value="ECO:0007669"/>
    <property type="project" value="UniProtKB-UniRule"/>
</dbReference>
<keyword evidence="7 16" id="KW-0963">Cytoplasm</keyword>
<dbReference type="EMBL" id="MLCN01000003">
    <property type="protein sequence ID" value="ONG42208.1"/>
    <property type="molecule type" value="Genomic_DNA"/>
</dbReference>
<dbReference type="OrthoDB" id="9781305at2"/>
<dbReference type="InterPro" id="IPR004619">
    <property type="entry name" value="Type_III_PanK"/>
</dbReference>
<comment type="cofactor">
    <cofactor evidence="16">
        <name>NH4(+)</name>
        <dbReference type="ChEBI" id="CHEBI:28938"/>
    </cofactor>
    <cofactor evidence="16">
        <name>K(+)</name>
        <dbReference type="ChEBI" id="CHEBI:29103"/>
    </cofactor>
    <text evidence="16">A monovalent cation. Ammonium or potassium.</text>
</comment>
<organism evidence="17 18">
    <name type="scientific">Alkanindiges hydrocarboniclasticus</name>
    <dbReference type="NCBI Taxonomy" id="1907941"/>
    <lineage>
        <taxon>Bacteria</taxon>
        <taxon>Pseudomonadati</taxon>
        <taxon>Pseudomonadota</taxon>
        <taxon>Gammaproteobacteria</taxon>
        <taxon>Moraxellales</taxon>
        <taxon>Moraxellaceae</taxon>
        <taxon>Alkanindiges</taxon>
    </lineage>
</organism>
<keyword evidence="13 16" id="KW-0173">Coenzyme A biosynthesis</keyword>
<evidence type="ECO:0000256" key="12">
    <source>
        <dbReference type="ARBA" id="ARBA00022958"/>
    </source>
</evidence>
<evidence type="ECO:0000256" key="15">
    <source>
        <dbReference type="ARBA" id="ARBA00040883"/>
    </source>
</evidence>
<keyword evidence="12 16" id="KW-0630">Potassium</keyword>
<dbReference type="GO" id="GO:0005524">
    <property type="term" value="F:ATP binding"/>
    <property type="evidence" value="ECO:0007669"/>
    <property type="project" value="UniProtKB-UniRule"/>
</dbReference>
<evidence type="ECO:0000256" key="9">
    <source>
        <dbReference type="ARBA" id="ARBA00022741"/>
    </source>
</evidence>
<dbReference type="Proteomes" id="UP000192132">
    <property type="component" value="Unassembled WGS sequence"/>
</dbReference>
<feature type="binding site" evidence="16">
    <location>
        <begin position="7"/>
        <end position="14"/>
    </location>
    <ligand>
        <name>ATP</name>
        <dbReference type="ChEBI" id="CHEBI:30616"/>
    </ligand>
</feature>
<evidence type="ECO:0000256" key="13">
    <source>
        <dbReference type="ARBA" id="ARBA00022993"/>
    </source>
</evidence>
<evidence type="ECO:0000256" key="8">
    <source>
        <dbReference type="ARBA" id="ARBA00022679"/>
    </source>
</evidence>
<keyword evidence="11 16" id="KW-0067">ATP-binding</keyword>
<dbReference type="NCBIfam" id="TIGR00671">
    <property type="entry name" value="baf"/>
    <property type="match status" value="1"/>
</dbReference>
<keyword evidence="10 16" id="KW-0418">Kinase</keyword>
<dbReference type="SUPFAM" id="SSF53067">
    <property type="entry name" value="Actin-like ATPase domain"/>
    <property type="match status" value="2"/>
</dbReference>
<feature type="binding site" evidence="16">
    <location>
        <position position="95"/>
    </location>
    <ligand>
        <name>substrate</name>
    </ligand>
</feature>
<dbReference type="GO" id="GO:0015937">
    <property type="term" value="P:coenzyme A biosynthetic process"/>
    <property type="evidence" value="ECO:0007669"/>
    <property type="project" value="UniProtKB-UniRule"/>
</dbReference>
<gene>
    <name evidence="16" type="primary">coaX</name>
    <name evidence="17" type="ORF">BKE30_00785</name>
</gene>
<keyword evidence="9 16" id="KW-0547">Nucleotide-binding</keyword>
<evidence type="ECO:0000256" key="5">
    <source>
        <dbReference type="ARBA" id="ARBA00011738"/>
    </source>
</evidence>
<evidence type="ECO:0000313" key="17">
    <source>
        <dbReference type="EMBL" id="ONG42208.1"/>
    </source>
</evidence>
<dbReference type="HAMAP" id="MF_01274">
    <property type="entry name" value="Pantothen_kinase_3"/>
    <property type="match status" value="1"/>
</dbReference>
<comment type="function">
    <text evidence="16">Catalyzes the phosphorylation of pantothenate (Pan), the first step in CoA biosynthesis.</text>
</comment>
<feature type="binding site" evidence="16">
    <location>
        <position position="186"/>
    </location>
    <ligand>
        <name>substrate</name>
    </ligand>
</feature>